<protein>
    <recommendedName>
        <fullName evidence="3">PhoD-like phosphatase</fullName>
    </recommendedName>
</protein>
<keyword evidence="2" id="KW-1185">Reference proteome</keyword>
<reference evidence="1" key="1">
    <citation type="submission" date="2021-01" db="EMBL/GenBank/DDBJ databases">
        <title>Whole genome shotgun sequence of Virgisporangium aurantiacum NBRC 16421.</title>
        <authorList>
            <person name="Komaki H."/>
            <person name="Tamura T."/>
        </authorList>
    </citation>
    <scope>NUCLEOTIDE SEQUENCE</scope>
    <source>
        <strain evidence="1">NBRC 16421</strain>
    </source>
</reference>
<evidence type="ECO:0008006" key="3">
    <source>
        <dbReference type="Google" id="ProtNLM"/>
    </source>
</evidence>
<organism evidence="1 2">
    <name type="scientific">Virgisporangium aurantiacum</name>
    <dbReference type="NCBI Taxonomy" id="175570"/>
    <lineage>
        <taxon>Bacteria</taxon>
        <taxon>Bacillati</taxon>
        <taxon>Actinomycetota</taxon>
        <taxon>Actinomycetes</taxon>
        <taxon>Micromonosporales</taxon>
        <taxon>Micromonosporaceae</taxon>
        <taxon>Virgisporangium</taxon>
    </lineage>
</organism>
<dbReference type="EMBL" id="BOPG01000131">
    <property type="protein sequence ID" value="GIJ64824.1"/>
    <property type="molecule type" value="Genomic_DNA"/>
</dbReference>
<sequence>MPLPRLQPRIAGLPLVLAGPILRRVTSTDVTVFVALKAERKATLRVRETDAAGPQRAVGTRVTIALGVNLHVVAVTATGVLVPGKTYVYDLAFAPDDGGAGPVTATTETLLTPGVVHADATVARTRLVYAEPGAPDLPSFALPPLQPADLRVVHASCRKPHAGGDDALRAADEMVRSTVATPTRRPHLLMLTGDQIYADDVADVLCAVAADAAFALLGWDEQLPTKSGNRVASVFKPGQRGDLVTKDAQLTTGDGASHLLSFGEFCAMYLLAWGEAIWPDTLPLVEDFSDAGLFVNGGRLEQRRAVTTFWRALPAIRRAFANIPTLMAFDDHEITDDWNLRASWTKKVLDPTTGAPLGQRIVQNGLAAFAIFQAWGNTPEQFAASGAAGASGRTLLEALGTWQGDDTNAGEALSIRTAVGMPTAFDAEGVAAVAPGALRWHYSMTAPSFQLLVLDTRTQRASPQGADNPAALLGAPGALQQQLRDVPLPDADIPMIVAAATPIFGNPFMEWLIGVGEWLGWYEFFDAETWSLQPVARELLLSALVTRGVPGPDGVKRRRIVVLCGDVHYGFSVKASYSANRTPAGEADRAVAAIAQLTASPAKNEDGKTHFLHGQGFALFSETLPKESVVGFANLSGGSVTAGTSPTSGALVLTGRPAFIKLPSDAQPAANVDWRYDVEFLLAADSDANRGPAPAPVAAPPAGNRDAALTAYLTAAGRHADDYERRFGGGKEIVGHNCIGEVTFEWGETDEAKAVVHQLWWAIEEQPTTFPLSRWRVSLANGSTAGAGIRLLVADAAGNTTPLNNGWVYVREAAGAVTTLHTQADGRLMRRTGSARDAPWGYDQPWVATAGAAVAVAFTRGARPAPEAVLARPALATAFVAMTVPALDAQGRGQLSVRGIRIHITRPGELELWPLLWQAPDAPLPWLAGVAGIDPDGRTYEKAGMRQRDRAYNNPAEIAGALRVEIVDGNAAAAPPAGAAQRTRGLLVEAGVDAEVTAATVEVLDRNGAVVAARDAFAPGAARRDATPVTLAVPASGRRTLEAMVILDDGVAATLGHVQVLMVCQTPDGPRIEASSALLTGVQASLVDDPTPGTRGAPAGEGDDLVVVDFGGNERPDGTSTPASPALTPAALADATRVRRMVRRRTRVITQLFDPASPAGDPANPLIPSPAMPLLMAELHLAGADHDALRDLMRRRWHRRDVDPATVRPAALLQLDLDLDLELLLTWNGGDAAAATTPNYPMPAIHHAHVTRVPGAVRATLRFNEMGELCDGDGDSLTLVDGDAVPNATAAATLPPWVDAGRRRPTVRVAQRRPWGRAGAATVSCTVVEWLPLQQAIRGGDGRLLVTRLAIGREGATATDVHGGIVPAAAPAAAAPAPVGMPPAQLPRFRVGGTAPSPAELTTLVAALVARRLPGMRGRAEIDALSDECWRVTFVAIVEHESGAHSQYDNRRPQRRSYTRGVNQFFFTLEPSMPTFGPPHGYGLGQIDNYGNPPRGASPDAVWDFVANVETMLDIVFNEKAPAAFGLLDDHMPAPTDQRWRAAYQREVVRRYNGGSEMAFSAGQWRINPVGGIPANIQYPNQILATNVNYAAARPIAFAAADFGPGTGP</sequence>
<dbReference type="PANTHER" id="PTHR37031">
    <property type="entry name" value="METALLOPHOSPHATASE BINDING DOMAIN PROTEIN"/>
    <property type="match status" value="1"/>
</dbReference>
<proteinExistence type="predicted"/>
<dbReference type="Proteomes" id="UP000612585">
    <property type="component" value="Unassembled WGS sequence"/>
</dbReference>
<evidence type="ECO:0000313" key="2">
    <source>
        <dbReference type="Proteomes" id="UP000612585"/>
    </source>
</evidence>
<dbReference type="InterPro" id="IPR038607">
    <property type="entry name" value="PhoD-like_sf"/>
</dbReference>
<dbReference type="PANTHER" id="PTHR37031:SF2">
    <property type="entry name" value="PHOD-LIKE PHOSPHATASE METALLOPHOSPHATASE DOMAIN-CONTAINING PROTEIN"/>
    <property type="match status" value="1"/>
</dbReference>
<comment type="caution">
    <text evidence="1">The sequence shown here is derived from an EMBL/GenBank/DDBJ whole genome shotgun (WGS) entry which is preliminary data.</text>
</comment>
<gene>
    <name evidence="1" type="ORF">Vau01_123400</name>
</gene>
<name>A0A8J4E7Z2_9ACTN</name>
<dbReference type="Gene3D" id="3.60.21.70">
    <property type="entry name" value="PhoD-like phosphatase"/>
    <property type="match status" value="1"/>
</dbReference>
<evidence type="ECO:0000313" key="1">
    <source>
        <dbReference type="EMBL" id="GIJ64824.1"/>
    </source>
</evidence>
<accession>A0A8J4E7Z2</accession>